<evidence type="ECO:0000313" key="9">
    <source>
        <dbReference type="RefSeq" id="XP_022250146.1"/>
    </source>
</evidence>
<accession>A0ABM1T2P0</accession>
<keyword evidence="4" id="KW-0963">Cytoplasm</keyword>
<evidence type="ECO:0000256" key="3">
    <source>
        <dbReference type="ARBA" id="ARBA00017206"/>
    </source>
</evidence>
<keyword evidence="8" id="KW-1185">Reference proteome</keyword>
<reference evidence="9" key="1">
    <citation type="submission" date="2025-08" db="UniProtKB">
        <authorList>
            <consortium name="RefSeq"/>
        </authorList>
    </citation>
    <scope>IDENTIFICATION</scope>
    <source>
        <tissue evidence="9">Muscle</tissue>
    </source>
</reference>
<dbReference type="RefSeq" id="XP_022250146.1">
    <property type="nucleotide sequence ID" value="XM_022394438.1"/>
</dbReference>
<name>A0ABM1T2P0_LIMPO</name>
<evidence type="ECO:0000256" key="6">
    <source>
        <dbReference type="ARBA" id="ARBA00023212"/>
    </source>
</evidence>
<dbReference type="Pfam" id="PF12317">
    <property type="entry name" value="IFT46_B_C"/>
    <property type="match status" value="1"/>
</dbReference>
<organism evidence="8 9">
    <name type="scientific">Limulus polyphemus</name>
    <name type="common">Atlantic horseshoe crab</name>
    <dbReference type="NCBI Taxonomy" id="6850"/>
    <lineage>
        <taxon>Eukaryota</taxon>
        <taxon>Metazoa</taxon>
        <taxon>Ecdysozoa</taxon>
        <taxon>Arthropoda</taxon>
        <taxon>Chelicerata</taxon>
        <taxon>Merostomata</taxon>
        <taxon>Xiphosura</taxon>
        <taxon>Limulidae</taxon>
        <taxon>Limulus</taxon>
    </lineage>
</organism>
<keyword evidence="5" id="KW-0969">Cilium</keyword>
<evidence type="ECO:0000313" key="8">
    <source>
        <dbReference type="Proteomes" id="UP000694941"/>
    </source>
</evidence>
<proteinExistence type="inferred from homology"/>
<dbReference type="PANTHER" id="PTHR13376:SF0">
    <property type="entry name" value="INTRAFLAGELLAR TRANSPORT PROTEIN 46 HOMOLOG"/>
    <property type="match status" value="1"/>
</dbReference>
<comment type="similarity">
    <text evidence="2">Belongs to the IFT46 family.</text>
</comment>
<sequence>MPDIDTLMQEWSPEFEEMLKNVGLPSADIECSLEQCVKIVCSLLDIPVYKSMVQSLHVLFTLFSEFQNLQHFKALKNHVSSSLNARGQKTSRGTADHLVL</sequence>
<evidence type="ECO:0000256" key="7">
    <source>
        <dbReference type="ARBA" id="ARBA00023273"/>
    </source>
</evidence>
<dbReference type="GeneID" id="111087523"/>
<keyword evidence="7" id="KW-0966">Cell projection</keyword>
<dbReference type="InterPro" id="IPR022088">
    <property type="entry name" value="Intraflagellar_transp_cmplxB"/>
</dbReference>
<comment type="subcellular location">
    <subcellularLocation>
        <location evidence="1">Cytoplasm</location>
        <location evidence="1">Cytoskeleton</location>
        <location evidence="1">Cilium basal body</location>
    </subcellularLocation>
</comment>
<protein>
    <recommendedName>
        <fullName evidence="3">Intraflagellar transport protein 46 homolog</fullName>
    </recommendedName>
</protein>
<keyword evidence="6" id="KW-0206">Cytoskeleton</keyword>
<gene>
    <name evidence="9" type="primary">LOC111087523</name>
</gene>
<evidence type="ECO:0000256" key="4">
    <source>
        <dbReference type="ARBA" id="ARBA00022490"/>
    </source>
</evidence>
<evidence type="ECO:0000256" key="5">
    <source>
        <dbReference type="ARBA" id="ARBA00023069"/>
    </source>
</evidence>
<dbReference type="Proteomes" id="UP000694941">
    <property type="component" value="Unplaced"/>
</dbReference>
<evidence type="ECO:0000256" key="2">
    <source>
        <dbReference type="ARBA" id="ARBA00007700"/>
    </source>
</evidence>
<evidence type="ECO:0000256" key="1">
    <source>
        <dbReference type="ARBA" id="ARBA00004120"/>
    </source>
</evidence>
<dbReference type="PANTHER" id="PTHR13376">
    <property type="entry name" value="INTRAFLAGELLAR TRANSPORT PROTEIN 46 HOMOLOG"/>
    <property type="match status" value="1"/>
</dbReference>